<dbReference type="GO" id="GO:0016887">
    <property type="term" value="F:ATP hydrolysis activity"/>
    <property type="evidence" value="ECO:0007669"/>
    <property type="project" value="InterPro"/>
</dbReference>
<keyword evidence="5" id="KW-0547">Nucleotide-binding</keyword>
<protein>
    <submittedName>
        <fullName evidence="9">ATP-binding cassette domain-containing protein</fullName>
    </submittedName>
</protein>
<dbReference type="InterPro" id="IPR050388">
    <property type="entry name" value="ABC_Ni/Peptide_Import"/>
</dbReference>
<evidence type="ECO:0000259" key="8">
    <source>
        <dbReference type="PROSITE" id="PS50893"/>
    </source>
</evidence>
<dbReference type="InterPro" id="IPR003593">
    <property type="entry name" value="AAA+_ATPase"/>
</dbReference>
<gene>
    <name evidence="9" type="ORF">HGA13_15660</name>
</gene>
<comment type="subcellular location">
    <subcellularLocation>
        <location evidence="1">Cell membrane</location>
        <topology evidence="1">Peripheral membrane protein</topology>
    </subcellularLocation>
</comment>
<dbReference type="Proteomes" id="UP000565715">
    <property type="component" value="Unassembled WGS sequence"/>
</dbReference>
<dbReference type="PROSITE" id="PS50893">
    <property type="entry name" value="ABC_TRANSPORTER_2"/>
    <property type="match status" value="1"/>
</dbReference>
<evidence type="ECO:0000313" key="9">
    <source>
        <dbReference type="EMBL" id="NKY34498.1"/>
    </source>
</evidence>
<keyword evidence="6 9" id="KW-0067">ATP-binding</keyword>
<proteinExistence type="inferred from homology"/>
<dbReference type="Pfam" id="PF00005">
    <property type="entry name" value="ABC_tran"/>
    <property type="match status" value="1"/>
</dbReference>
<organism evidence="9 10">
    <name type="scientific">Nocardia speluncae</name>
    <dbReference type="NCBI Taxonomy" id="419477"/>
    <lineage>
        <taxon>Bacteria</taxon>
        <taxon>Bacillati</taxon>
        <taxon>Actinomycetota</taxon>
        <taxon>Actinomycetes</taxon>
        <taxon>Mycobacteriales</taxon>
        <taxon>Nocardiaceae</taxon>
        <taxon>Nocardia</taxon>
    </lineage>
</organism>
<keyword evidence="10" id="KW-1185">Reference proteome</keyword>
<accession>A0A846XEJ1</accession>
<dbReference type="EMBL" id="JAAXOO010000004">
    <property type="protein sequence ID" value="NKY34498.1"/>
    <property type="molecule type" value="Genomic_DNA"/>
</dbReference>
<dbReference type="SMART" id="SM00382">
    <property type="entry name" value="AAA"/>
    <property type="match status" value="1"/>
</dbReference>
<comment type="caution">
    <text evidence="9">The sequence shown here is derived from an EMBL/GenBank/DDBJ whole genome shotgun (WGS) entry which is preliminary data.</text>
</comment>
<dbReference type="InterPro" id="IPR003439">
    <property type="entry name" value="ABC_transporter-like_ATP-bd"/>
</dbReference>
<dbReference type="InterPro" id="IPR027417">
    <property type="entry name" value="P-loop_NTPase"/>
</dbReference>
<dbReference type="PANTHER" id="PTHR43297">
    <property type="entry name" value="OLIGOPEPTIDE TRANSPORT ATP-BINDING PROTEIN APPD"/>
    <property type="match status" value="1"/>
</dbReference>
<sequence>MTAELCSFTVHIDTGRWSETVLTTVDLLVPSGRITAVLGGPGSGKTMLAYALTGHLPGTAQGRGEVLINGRPVPDDGWPDLRGGTVGYIPQEGVTAFDPGKTVGAQLRELEQRHHAWTVRQACAAAHYPEYASGLLPHENSGGQIQRAALAAALIPAPAVLIADSPAASLDRETAYHVWKSLRDYADSGAAILAISNDVPMLTAGGFADRMVIMHAGRILATGSPAQLAGSENAHVRALIRSGR</sequence>
<reference evidence="9 10" key="1">
    <citation type="submission" date="2020-04" db="EMBL/GenBank/DDBJ databases">
        <title>MicrobeNet Type strains.</title>
        <authorList>
            <person name="Nicholson A.C."/>
        </authorList>
    </citation>
    <scope>NUCLEOTIDE SEQUENCE [LARGE SCALE GENOMIC DNA]</scope>
    <source>
        <strain evidence="9 10">DSM 45078</strain>
    </source>
</reference>
<evidence type="ECO:0000256" key="1">
    <source>
        <dbReference type="ARBA" id="ARBA00004202"/>
    </source>
</evidence>
<keyword evidence="7" id="KW-0472">Membrane</keyword>
<feature type="domain" description="ABC transporter" evidence="8">
    <location>
        <begin position="3"/>
        <end position="241"/>
    </location>
</feature>
<dbReference type="GO" id="GO:0005886">
    <property type="term" value="C:plasma membrane"/>
    <property type="evidence" value="ECO:0007669"/>
    <property type="project" value="UniProtKB-SubCell"/>
</dbReference>
<name>A0A846XEJ1_9NOCA</name>
<keyword evidence="3" id="KW-0813">Transport</keyword>
<dbReference type="PANTHER" id="PTHR43297:SF2">
    <property type="entry name" value="DIPEPTIDE TRANSPORT ATP-BINDING PROTEIN DPPD"/>
    <property type="match status" value="1"/>
</dbReference>
<dbReference type="Gene3D" id="3.40.50.300">
    <property type="entry name" value="P-loop containing nucleotide triphosphate hydrolases"/>
    <property type="match status" value="1"/>
</dbReference>
<evidence type="ECO:0000256" key="2">
    <source>
        <dbReference type="ARBA" id="ARBA00005417"/>
    </source>
</evidence>
<evidence type="ECO:0000256" key="6">
    <source>
        <dbReference type="ARBA" id="ARBA00022840"/>
    </source>
</evidence>
<evidence type="ECO:0000256" key="5">
    <source>
        <dbReference type="ARBA" id="ARBA00022741"/>
    </source>
</evidence>
<evidence type="ECO:0000256" key="7">
    <source>
        <dbReference type="ARBA" id="ARBA00023136"/>
    </source>
</evidence>
<evidence type="ECO:0000313" key="10">
    <source>
        <dbReference type="Proteomes" id="UP000565715"/>
    </source>
</evidence>
<comment type="similarity">
    <text evidence="2">Belongs to the ABC transporter superfamily.</text>
</comment>
<dbReference type="RefSeq" id="WP_068046825.1">
    <property type="nucleotide sequence ID" value="NZ_JAAXOO010000004.1"/>
</dbReference>
<evidence type="ECO:0000256" key="4">
    <source>
        <dbReference type="ARBA" id="ARBA00022475"/>
    </source>
</evidence>
<evidence type="ECO:0000256" key="3">
    <source>
        <dbReference type="ARBA" id="ARBA00022448"/>
    </source>
</evidence>
<dbReference type="AlphaFoldDB" id="A0A846XEJ1"/>
<keyword evidence="4" id="KW-1003">Cell membrane</keyword>
<dbReference type="GO" id="GO:0005524">
    <property type="term" value="F:ATP binding"/>
    <property type="evidence" value="ECO:0007669"/>
    <property type="project" value="UniProtKB-KW"/>
</dbReference>
<dbReference type="SUPFAM" id="SSF52540">
    <property type="entry name" value="P-loop containing nucleoside triphosphate hydrolases"/>
    <property type="match status" value="1"/>
</dbReference>